<dbReference type="KEGG" id="tva:4754339"/>
<protein>
    <submittedName>
        <fullName evidence="1">Uncharacterized protein</fullName>
    </submittedName>
</protein>
<dbReference type="InParanoid" id="A2FEW2"/>
<reference evidence="1" key="1">
    <citation type="submission" date="2006-10" db="EMBL/GenBank/DDBJ databases">
        <authorList>
            <person name="Amadeo P."/>
            <person name="Zhao Q."/>
            <person name="Wortman J."/>
            <person name="Fraser-Liggett C."/>
            <person name="Carlton J."/>
        </authorList>
    </citation>
    <scope>NUCLEOTIDE SEQUENCE</scope>
    <source>
        <strain evidence="1">G3</strain>
    </source>
</reference>
<dbReference type="AlphaFoldDB" id="A2FEW2"/>
<dbReference type="EMBL" id="DS113753">
    <property type="protein sequence ID" value="EAX96566.1"/>
    <property type="molecule type" value="Genomic_DNA"/>
</dbReference>
<sequence>MEFRGYGIYVLHDFLYYNKFAKLDDDDIKTLGSLLIKMIINQINVADDVLPKDTFNAFGFLFGGILHRYAKLEGADKAIIKDIEAFAKCFRLRDEILVYHPITGEPFFYSDGHHLCFVKEKTLPPLTIVENDPVFD</sequence>
<accession>A2FEW2</accession>
<proteinExistence type="predicted"/>
<name>A2FEW2_TRIV3</name>
<evidence type="ECO:0000313" key="1">
    <source>
        <dbReference type="EMBL" id="EAX96566.1"/>
    </source>
</evidence>
<organism evidence="1 2">
    <name type="scientific">Trichomonas vaginalis (strain ATCC PRA-98 / G3)</name>
    <dbReference type="NCBI Taxonomy" id="412133"/>
    <lineage>
        <taxon>Eukaryota</taxon>
        <taxon>Metamonada</taxon>
        <taxon>Parabasalia</taxon>
        <taxon>Trichomonadida</taxon>
        <taxon>Trichomonadidae</taxon>
        <taxon>Trichomonas</taxon>
    </lineage>
</organism>
<dbReference type="VEuPathDB" id="TrichDB:TVAG_041680"/>
<reference evidence="1" key="2">
    <citation type="journal article" date="2007" name="Science">
        <title>Draft genome sequence of the sexually transmitted pathogen Trichomonas vaginalis.</title>
        <authorList>
            <person name="Carlton J.M."/>
            <person name="Hirt R.P."/>
            <person name="Silva J.C."/>
            <person name="Delcher A.L."/>
            <person name="Schatz M."/>
            <person name="Zhao Q."/>
            <person name="Wortman J.R."/>
            <person name="Bidwell S.L."/>
            <person name="Alsmark U.C.M."/>
            <person name="Besteiro S."/>
            <person name="Sicheritz-Ponten T."/>
            <person name="Noel C.J."/>
            <person name="Dacks J.B."/>
            <person name="Foster P.G."/>
            <person name="Simillion C."/>
            <person name="Van de Peer Y."/>
            <person name="Miranda-Saavedra D."/>
            <person name="Barton G.J."/>
            <person name="Westrop G.D."/>
            <person name="Mueller S."/>
            <person name="Dessi D."/>
            <person name="Fiori P.L."/>
            <person name="Ren Q."/>
            <person name="Paulsen I."/>
            <person name="Zhang H."/>
            <person name="Bastida-Corcuera F.D."/>
            <person name="Simoes-Barbosa A."/>
            <person name="Brown M.T."/>
            <person name="Hayes R.D."/>
            <person name="Mukherjee M."/>
            <person name="Okumura C.Y."/>
            <person name="Schneider R."/>
            <person name="Smith A.J."/>
            <person name="Vanacova S."/>
            <person name="Villalvazo M."/>
            <person name="Haas B.J."/>
            <person name="Pertea M."/>
            <person name="Feldblyum T.V."/>
            <person name="Utterback T.R."/>
            <person name="Shu C.L."/>
            <person name="Osoegawa K."/>
            <person name="de Jong P.J."/>
            <person name="Hrdy I."/>
            <person name="Horvathova L."/>
            <person name="Zubacova Z."/>
            <person name="Dolezal P."/>
            <person name="Malik S.B."/>
            <person name="Logsdon J.M. Jr."/>
            <person name="Henze K."/>
            <person name="Gupta A."/>
            <person name="Wang C.C."/>
            <person name="Dunne R.L."/>
            <person name="Upcroft J.A."/>
            <person name="Upcroft P."/>
            <person name="White O."/>
            <person name="Salzberg S.L."/>
            <person name="Tang P."/>
            <person name="Chiu C.-H."/>
            <person name="Lee Y.-S."/>
            <person name="Embley T.M."/>
            <person name="Coombs G.H."/>
            <person name="Mottram J.C."/>
            <person name="Tachezy J."/>
            <person name="Fraser-Liggett C.M."/>
            <person name="Johnson P.J."/>
        </authorList>
    </citation>
    <scope>NUCLEOTIDE SEQUENCE [LARGE SCALE GENOMIC DNA]</scope>
    <source>
        <strain evidence="1">G3</strain>
    </source>
</reference>
<keyword evidence="2" id="KW-1185">Reference proteome</keyword>
<dbReference type="Proteomes" id="UP000001542">
    <property type="component" value="Unassembled WGS sequence"/>
</dbReference>
<evidence type="ECO:0000313" key="2">
    <source>
        <dbReference type="Proteomes" id="UP000001542"/>
    </source>
</evidence>
<dbReference type="RefSeq" id="XP_001309496.1">
    <property type="nucleotide sequence ID" value="XM_001309495.1"/>
</dbReference>
<gene>
    <name evidence="1" type="ORF">TVAG_041680</name>
</gene>
<dbReference type="VEuPathDB" id="TrichDB:TVAGG3_0702800"/>